<feature type="transmembrane region" description="Helical" evidence="6">
    <location>
        <begin position="67"/>
        <end position="86"/>
    </location>
</feature>
<feature type="transmembrane region" description="Helical" evidence="6">
    <location>
        <begin position="182"/>
        <end position="201"/>
    </location>
</feature>
<dbReference type="SUPFAM" id="SSF103481">
    <property type="entry name" value="Multidrug resistance efflux transporter EmrE"/>
    <property type="match status" value="2"/>
</dbReference>
<name>A0A2U3MVM4_9GAMM</name>
<dbReference type="InterPro" id="IPR037185">
    <property type="entry name" value="EmrE-like"/>
</dbReference>
<accession>A0A2U3MVM4</accession>
<feature type="domain" description="EamA" evidence="7">
    <location>
        <begin position="6"/>
        <end position="137"/>
    </location>
</feature>
<feature type="domain" description="EamA" evidence="7">
    <location>
        <begin position="151"/>
        <end position="287"/>
    </location>
</feature>
<reference evidence="9" key="1">
    <citation type="submission" date="2018-03" db="EMBL/GenBank/DDBJ databases">
        <authorList>
            <person name="Blom J."/>
        </authorList>
    </citation>
    <scope>NUCLEOTIDE SEQUENCE [LARGE SCALE GENOMIC DNA]</scope>
    <source>
        <strain evidence="9">KPC-SM-21</strain>
    </source>
</reference>
<feature type="transmembrane region" description="Helical" evidence="6">
    <location>
        <begin position="148"/>
        <end position="170"/>
    </location>
</feature>
<dbReference type="FunCoup" id="A0A2U3MVM4">
    <property type="interactions" value="131"/>
</dbReference>
<evidence type="ECO:0000256" key="1">
    <source>
        <dbReference type="ARBA" id="ARBA00004651"/>
    </source>
</evidence>
<evidence type="ECO:0000313" key="8">
    <source>
        <dbReference type="EMBL" id="SPL69488.1"/>
    </source>
</evidence>
<feature type="transmembrane region" description="Helical" evidence="6">
    <location>
        <begin position="270"/>
        <end position="288"/>
    </location>
</feature>
<dbReference type="EMBL" id="OOGT01000018">
    <property type="protein sequence ID" value="SPL69488.1"/>
    <property type="molecule type" value="Genomic_DNA"/>
</dbReference>
<keyword evidence="2" id="KW-1003">Cell membrane</keyword>
<dbReference type="InterPro" id="IPR000620">
    <property type="entry name" value="EamA_dom"/>
</dbReference>
<protein>
    <submittedName>
        <fullName evidence="8">Putative inner membrane transporter yiJE</fullName>
    </submittedName>
</protein>
<evidence type="ECO:0000256" key="3">
    <source>
        <dbReference type="ARBA" id="ARBA00022692"/>
    </source>
</evidence>
<organism evidence="8 9">
    <name type="scientific">Acinetobacter stercoris</name>
    <dbReference type="NCBI Taxonomy" id="2126983"/>
    <lineage>
        <taxon>Bacteria</taxon>
        <taxon>Pseudomonadati</taxon>
        <taxon>Pseudomonadota</taxon>
        <taxon>Gammaproteobacteria</taxon>
        <taxon>Moraxellales</taxon>
        <taxon>Moraxellaceae</taxon>
        <taxon>Acinetobacter</taxon>
    </lineage>
</organism>
<gene>
    <name evidence="8" type="primary">yijE_2</name>
    <name evidence="8" type="ORF">KPC_0666</name>
</gene>
<feature type="transmembrane region" description="Helical" evidence="6">
    <location>
        <begin position="92"/>
        <end position="112"/>
    </location>
</feature>
<feature type="transmembrane region" description="Helical" evidence="6">
    <location>
        <begin position="124"/>
        <end position="142"/>
    </location>
</feature>
<evidence type="ECO:0000259" key="7">
    <source>
        <dbReference type="Pfam" id="PF00892"/>
    </source>
</evidence>
<dbReference type="RefSeq" id="WP_121973014.1">
    <property type="nucleotide sequence ID" value="NZ_OOGT01000018.1"/>
</dbReference>
<dbReference type="InParanoid" id="A0A2U3MVM4"/>
<dbReference type="OrthoDB" id="7158585at2"/>
<dbReference type="PANTHER" id="PTHR32322">
    <property type="entry name" value="INNER MEMBRANE TRANSPORTER"/>
    <property type="match status" value="1"/>
</dbReference>
<evidence type="ECO:0000256" key="4">
    <source>
        <dbReference type="ARBA" id="ARBA00022989"/>
    </source>
</evidence>
<sequence length="297" mass="33849">MNVRVISAIMLLCLIWGSLWGVVKQCLLIFSPFLFTSIRLILGAVVLMAIQYCLGRSIFPERSEWRKLIYLSLLFSFGFYALQSFAMQFVDSGISAVLVFTMPIIIAVLAHYFLNERLNIQKSIGLLLGTIGLAAILWEQLFDIHFNLVLLGEFLLIISAFFWASFTIYIKIHFLKYDKIKLTIWQMMIGGLLLLIFAVLVEPLKYSNWNQPVNLLYVFYTSVIGTSLTYLIWSWVVSKIDAFVASISIMSVPILGLLFGYWLWNEALTLNIVTGALCICIGIIFSSFSRKKRISVD</sequence>
<keyword evidence="9" id="KW-1185">Reference proteome</keyword>
<keyword evidence="3 6" id="KW-0812">Transmembrane</keyword>
<dbReference type="GO" id="GO:0005886">
    <property type="term" value="C:plasma membrane"/>
    <property type="evidence" value="ECO:0007669"/>
    <property type="project" value="UniProtKB-SubCell"/>
</dbReference>
<dbReference type="PANTHER" id="PTHR32322:SF18">
    <property type="entry name" value="S-ADENOSYLMETHIONINE_S-ADENOSYLHOMOCYSTEINE TRANSPORTER"/>
    <property type="match status" value="1"/>
</dbReference>
<evidence type="ECO:0000256" key="5">
    <source>
        <dbReference type="ARBA" id="ARBA00023136"/>
    </source>
</evidence>
<dbReference type="Gene3D" id="1.10.3730.20">
    <property type="match status" value="1"/>
</dbReference>
<comment type="subcellular location">
    <subcellularLocation>
        <location evidence="1">Cell membrane</location>
        <topology evidence="1">Multi-pass membrane protein</topology>
    </subcellularLocation>
</comment>
<evidence type="ECO:0000256" key="6">
    <source>
        <dbReference type="SAM" id="Phobius"/>
    </source>
</evidence>
<dbReference type="AlphaFoldDB" id="A0A2U3MVM4"/>
<feature type="transmembrane region" description="Helical" evidence="6">
    <location>
        <begin position="243"/>
        <end position="264"/>
    </location>
</feature>
<dbReference type="Proteomes" id="UP000245974">
    <property type="component" value="Unassembled WGS sequence"/>
</dbReference>
<keyword evidence="4 6" id="KW-1133">Transmembrane helix</keyword>
<feature type="transmembrane region" description="Helical" evidence="6">
    <location>
        <begin position="213"/>
        <end position="236"/>
    </location>
</feature>
<evidence type="ECO:0000313" key="9">
    <source>
        <dbReference type="Proteomes" id="UP000245974"/>
    </source>
</evidence>
<dbReference type="InterPro" id="IPR050638">
    <property type="entry name" value="AA-Vitamin_Transporters"/>
</dbReference>
<dbReference type="Pfam" id="PF00892">
    <property type="entry name" value="EamA"/>
    <property type="match status" value="2"/>
</dbReference>
<proteinExistence type="predicted"/>
<keyword evidence="5 6" id="KW-0472">Membrane</keyword>
<evidence type="ECO:0000256" key="2">
    <source>
        <dbReference type="ARBA" id="ARBA00022475"/>
    </source>
</evidence>
<feature type="transmembrane region" description="Helical" evidence="6">
    <location>
        <begin position="37"/>
        <end position="55"/>
    </location>
</feature>